<dbReference type="SUPFAM" id="SSF54427">
    <property type="entry name" value="NTF2-like"/>
    <property type="match status" value="1"/>
</dbReference>
<evidence type="ECO:0000313" key="2">
    <source>
        <dbReference type="EMBL" id="MTH54960.1"/>
    </source>
</evidence>
<organism evidence="2 3">
    <name type="scientific">Metabacillus mangrovi</name>
    <dbReference type="NCBI Taxonomy" id="1491830"/>
    <lineage>
        <taxon>Bacteria</taxon>
        <taxon>Bacillati</taxon>
        <taxon>Bacillota</taxon>
        <taxon>Bacilli</taxon>
        <taxon>Bacillales</taxon>
        <taxon>Bacillaceae</taxon>
        <taxon>Metabacillus</taxon>
    </lineage>
</organism>
<dbReference type="InterPro" id="IPR032710">
    <property type="entry name" value="NTF2-like_dom_sf"/>
</dbReference>
<dbReference type="Gene3D" id="3.10.450.50">
    <property type="match status" value="1"/>
</dbReference>
<comment type="caution">
    <text evidence="2">The sequence shown here is derived from an EMBL/GenBank/DDBJ whole genome shotgun (WGS) entry which is preliminary data.</text>
</comment>
<dbReference type="AlphaFoldDB" id="A0A7X2V602"/>
<protein>
    <submittedName>
        <fullName evidence="2">DUF4440 domain-containing protein</fullName>
    </submittedName>
</protein>
<dbReference type="OrthoDB" id="1633822at2"/>
<name>A0A7X2V602_9BACI</name>
<dbReference type="InterPro" id="IPR027843">
    <property type="entry name" value="DUF4440"/>
</dbReference>
<evidence type="ECO:0000259" key="1">
    <source>
        <dbReference type="Pfam" id="PF14534"/>
    </source>
</evidence>
<sequence length="127" mass="14081">MGHELEQIIEACDAAIKNEDFDTLMSYYTEDAVLVVRPGTVARGKAEIEEAFIRIAKYFDNSIVPAQGKMEILEAGDTALVISQTLLESTVENPDVPMERKATYIFKKDASGKWLCAIDNSYGTDLI</sequence>
<reference evidence="2 3" key="1">
    <citation type="journal article" date="2017" name="Int. J. Syst. Evol. Microbiol.">
        <title>Bacillus mangrovi sp. nov., isolated from a sediment sample from a mangrove forest.</title>
        <authorList>
            <person name="Gupta V."/>
            <person name="Singh P.K."/>
            <person name="Korpole S."/>
            <person name="Tanuku N.R.S."/>
            <person name="Pinnaka A.K."/>
        </authorList>
    </citation>
    <scope>NUCLEOTIDE SEQUENCE [LARGE SCALE GENOMIC DNA]</scope>
    <source>
        <strain evidence="2 3">KCTC 33872</strain>
    </source>
</reference>
<keyword evidence="3" id="KW-1185">Reference proteome</keyword>
<gene>
    <name evidence="2" type="ORF">GKZ89_16275</name>
</gene>
<dbReference type="EMBL" id="WMIB01000021">
    <property type="protein sequence ID" value="MTH54960.1"/>
    <property type="molecule type" value="Genomic_DNA"/>
</dbReference>
<accession>A0A7X2V602</accession>
<dbReference type="Pfam" id="PF14534">
    <property type="entry name" value="DUF4440"/>
    <property type="match status" value="1"/>
</dbReference>
<feature type="domain" description="DUF4440" evidence="1">
    <location>
        <begin position="6"/>
        <end position="115"/>
    </location>
</feature>
<proteinExistence type="predicted"/>
<dbReference type="Proteomes" id="UP000434639">
    <property type="component" value="Unassembled WGS sequence"/>
</dbReference>
<evidence type="ECO:0000313" key="3">
    <source>
        <dbReference type="Proteomes" id="UP000434639"/>
    </source>
</evidence>
<dbReference type="RefSeq" id="WP_155113471.1">
    <property type="nucleotide sequence ID" value="NZ_WMIB01000021.1"/>
</dbReference>